<evidence type="ECO:0000313" key="3">
    <source>
        <dbReference type="Proteomes" id="UP000823617"/>
    </source>
</evidence>
<evidence type="ECO:0000313" key="2">
    <source>
        <dbReference type="EMBL" id="MBO8455323.1"/>
    </source>
</evidence>
<reference evidence="2" key="2">
    <citation type="journal article" date="2021" name="PeerJ">
        <title>Extensive microbial diversity within the chicken gut microbiome revealed by metagenomics and culture.</title>
        <authorList>
            <person name="Gilroy R."/>
            <person name="Ravi A."/>
            <person name="Getino M."/>
            <person name="Pursley I."/>
            <person name="Horton D.L."/>
            <person name="Alikhan N.F."/>
            <person name="Baker D."/>
            <person name="Gharbi K."/>
            <person name="Hall N."/>
            <person name="Watson M."/>
            <person name="Adriaenssens E.M."/>
            <person name="Foster-Nyarko E."/>
            <person name="Jarju S."/>
            <person name="Secka A."/>
            <person name="Antonio M."/>
            <person name="Oren A."/>
            <person name="Chaudhuri R.R."/>
            <person name="La Ragione R."/>
            <person name="Hildebrand F."/>
            <person name="Pallen M.J."/>
        </authorList>
    </citation>
    <scope>NUCLEOTIDE SEQUENCE</scope>
    <source>
        <strain evidence="2">B1-3475</strain>
    </source>
</reference>
<accession>A0A9D9HK54</accession>
<feature type="chain" id="PRO_5039205889" description="Carboxypeptidase regulatory-like domain-containing protein" evidence="1">
    <location>
        <begin position="26"/>
        <end position="150"/>
    </location>
</feature>
<evidence type="ECO:0000256" key="1">
    <source>
        <dbReference type="SAM" id="SignalP"/>
    </source>
</evidence>
<comment type="caution">
    <text evidence="2">The sequence shown here is derived from an EMBL/GenBank/DDBJ whole genome shotgun (WGS) entry which is preliminary data.</text>
</comment>
<protein>
    <recommendedName>
        <fullName evidence="4">Carboxypeptidase regulatory-like domain-containing protein</fullName>
    </recommendedName>
</protein>
<organism evidence="2 3">
    <name type="scientific">Candidatus Cryptobacteroides intestinigallinarum</name>
    <dbReference type="NCBI Taxonomy" id="2840767"/>
    <lineage>
        <taxon>Bacteria</taxon>
        <taxon>Pseudomonadati</taxon>
        <taxon>Bacteroidota</taxon>
        <taxon>Bacteroidia</taxon>
        <taxon>Bacteroidales</taxon>
        <taxon>Candidatus Cryptobacteroides</taxon>
    </lineage>
</organism>
<reference evidence="2" key="1">
    <citation type="submission" date="2020-10" db="EMBL/GenBank/DDBJ databases">
        <authorList>
            <person name="Gilroy R."/>
        </authorList>
    </citation>
    <scope>NUCLEOTIDE SEQUENCE</scope>
    <source>
        <strain evidence="2">B1-3475</strain>
    </source>
</reference>
<gene>
    <name evidence="2" type="ORF">IAC08_02820</name>
</gene>
<feature type="signal peptide" evidence="1">
    <location>
        <begin position="1"/>
        <end position="25"/>
    </location>
</feature>
<evidence type="ECO:0008006" key="4">
    <source>
        <dbReference type="Google" id="ProtNLM"/>
    </source>
</evidence>
<dbReference type="Proteomes" id="UP000823617">
    <property type="component" value="Unassembled WGS sequence"/>
</dbReference>
<proteinExistence type="predicted"/>
<dbReference type="EMBL" id="JADIMK010000025">
    <property type="protein sequence ID" value="MBO8455323.1"/>
    <property type="molecule type" value="Genomic_DNA"/>
</dbReference>
<sequence length="150" mass="16454">METITEISWKWLFRAAAAACAVALAASCEFSGGNYPGGSYDGNAAWLEIHGTVVNDISQPVGGIRVSYADPPWDPIWYDSDSEGRFELKGNFFPSPNVVLTATDLGDGQNWENYMTTETVVSLYSSEDDPDSYYADGVVITLMKDMSEPW</sequence>
<dbReference type="AlphaFoldDB" id="A0A9D9HK54"/>
<keyword evidence="1" id="KW-0732">Signal</keyword>
<name>A0A9D9HK54_9BACT</name>